<organism evidence="6 7">
    <name type="scientific">Enterovibrio coralii</name>
    <dbReference type="NCBI Taxonomy" id="294935"/>
    <lineage>
        <taxon>Bacteria</taxon>
        <taxon>Pseudomonadati</taxon>
        <taxon>Pseudomonadota</taxon>
        <taxon>Gammaproteobacteria</taxon>
        <taxon>Vibrionales</taxon>
        <taxon>Vibrionaceae</taxon>
        <taxon>Enterovibrio</taxon>
    </lineage>
</organism>
<dbReference type="InterPro" id="IPR005119">
    <property type="entry name" value="LysR_subst-bd"/>
</dbReference>
<comment type="similarity">
    <text evidence="1">Belongs to the LysR transcriptional regulatory family.</text>
</comment>
<dbReference type="STRING" id="294935.ATN88_18145"/>
<dbReference type="GO" id="GO:0043565">
    <property type="term" value="F:sequence-specific DNA binding"/>
    <property type="evidence" value="ECO:0007669"/>
    <property type="project" value="TreeGrafter"/>
</dbReference>
<reference evidence="6 7" key="1">
    <citation type="submission" date="2015-11" db="EMBL/GenBank/DDBJ databases">
        <title>Genomic Taxonomy of the Vibrionaceae.</title>
        <authorList>
            <person name="Gomez-Gil B."/>
            <person name="Enciso-Ibarra J."/>
        </authorList>
    </citation>
    <scope>NUCLEOTIDE SEQUENCE [LARGE SCALE GENOMIC DNA]</scope>
    <source>
        <strain evidence="6 7">CAIM 912</strain>
    </source>
</reference>
<dbReference type="GO" id="GO:0003700">
    <property type="term" value="F:DNA-binding transcription factor activity"/>
    <property type="evidence" value="ECO:0007669"/>
    <property type="project" value="InterPro"/>
</dbReference>
<evidence type="ECO:0000259" key="5">
    <source>
        <dbReference type="PROSITE" id="PS50931"/>
    </source>
</evidence>
<accession>A0A135I697</accession>
<dbReference type="PANTHER" id="PTHR30537:SF74">
    <property type="entry name" value="HTH-TYPE TRANSCRIPTIONAL REGULATOR TRPI"/>
    <property type="match status" value="1"/>
</dbReference>
<comment type="caution">
    <text evidence="6">The sequence shown here is derived from an EMBL/GenBank/DDBJ whole genome shotgun (WGS) entry which is preliminary data.</text>
</comment>
<gene>
    <name evidence="6" type="ORF">ATN88_18145</name>
</gene>
<dbReference type="Gene3D" id="3.40.190.290">
    <property type="match status" value="1"/>
</dbReference>
<evidence type="ECO:0000313" key="7">
    <source>
        <dbReference type="Proteomes" id="UP000070529"/>
    </source>
</evidence>
<dbReference type="OrthoDB" id="6787458at2"/>
<evidence type="ECO:0000313" key="6">
    <source>
        <dbReference type="EMBL" id="KXF80969.1"/>
    </source>
</evidence>
<keyword evidence="7" id="KW-1185">Reference proteome</keyword>
<dbReference type="GO" id="GO:0006351">
    <property type="term" value="P:DNA-templated transcription"/>
    <property type="evidence" value="ECO:0007669"/>
    <property type="project" value="TreeGrafter"/>
</dbReference>
<dbReference type="InterPro" id="IPR058163">
    <property type="entry name" value="LysR-type_TF_proteobact-type"/>
</dbReference>
<evidence type="ECO:0000256" key="4">
    <source>
        <dbReference type="ARBA" id="ARBA00023163"/>
    </source>
</evidence>
<dbReference type="Proteomes" id="UP000070529">
    <property type="component" value="Unassembled WGS sequence"/>
</dbReference>
<dbReference type="InterPro" id="IPR036388">
    <property type="entry name" value="WH-like_DNA-bd_sf"/>
</dbReference>
<dbReference type="InterPro" id="IPR000847">
    <property type="entry name" value="LysR_HTH_N"/>
</dbReference>
<dbReference type="InterPro" id="IPR036390">
    <property type="entry name" value="WH_DNA-bd_sf"/>
</dbReference>
<dbReference type="SUPFAM" id="SSF53850">
    <property type="entry name" value="Periplasmic binding protein-like II"/>
    <property type="match status" value="1"/>
</dbReference>
<dbReference type="Gene3D" id="1.10.10.10">
    <property type="entry name" value="Winged helix-like DNA-binding domain superfamily/Winged helix DNA-binding domain"/>
    <property type="match status" value="1"/>
</dbReference>
<dbReference type="AlphaFoldDB" id="A0A135I697"/>
<sequence>MSSLNVNALHVFEVVARHRNIRLASEELFISPSAVAQRIRRLEDELSCQLFIRHSRGVSLTDKGKQLQEDVSSALLLLHKAVNDIKREAGALTVSVPPTFANKWLIPKLPMFRKAFPSIELHIIATDDIANFKSDGVDIAVRQSSEPQDSSLDVNVLSQSDLVIVYSPNYVKSGTSLPQVWNFAGHSLIDDGHFNWKLLADSEPAFVTGSLLQVNQTGMAIDTALAGEGFCISSQLLIQDHIDSGALRVLRKLTIQPQMGFYLLSPKAKSENPNVSQFKTWLLSMITDG</sequence>
<keyword evidence="4" id="KW-0804">Transcription</keyword>
<dbReference type="SUPFAM" id="SSF46785">
    <property type="entry name" value="Winged helix' DNA-binding domain"/>
    <property type="match status" value="1"/>
</dbReference>
<keyword evidence="2" id="KW-0805">Transcription regulation</keyword>
<dbReference type="PANTHER" id="PTHR30537">
    <property type="entry name" value="HTH-TYPE TRANSCRIPTIONAL REGULATOR"/>
    <property type="match status" value="1"/>
</dbReference>
<dbReference type="Pfam" id="PF03466">
    <property type="entry name" value="LysR_substrate"/>
    <property type="match status" value="1"/>
</dbReference>
<evidence type="ECO:0000256" key="1">
    <source>
        <dbReference type="ARBA" id="ARBA00009437"/>
    </source>
</evidence>
<keyword evidence="3" id="KW-0238">DNA-binding</keyword>
<name>A0A135I697_9GAMM</name>
<evidence type="ECO:0000256" key="3">
    <source>
        <dbReference type="ARBA" id="ARBA00023125"/>
    </source>
</evidence>
<dbReference type="EMBL" id="LNTY01000043">
    <property type="protein sequence ID" value="KXF80969.1"/>
    <property type="molecule type" value="Genomic_DNA"/>
</dbReference>
<protein>
    <recommendedName>
        <fullName evidence="5">HTH lysR-type domain-containing protein</fullName>
    </recommendedName>
</protein>
<proteinExistence type="inferred from homology"/>
<dbReference type="PROSITE" id="PS50931">
    <property type="entry name" value="HTH_LYSR"/>
    <property type="match status" value="1"/>
</dbReference>
<feature type="domain" description="HTH lysR-type" evidence="5">
    <location>
        <begin position="4"/>
        <end position="61"/>
    </location>
</feature>
<dbReference type="RefSeq" id="WP_067418466.1">
    <property type="nucleotide sequence ID" value="NZ_LNTY01000043.1"/>
</dbReference>
<evidence type="ECO:0000256" key="2">
    <source>
        <dbReference type="ARBA" id="ARBA00023015"/>
    </source>
</evidence>
<dbReference type="Pfam" id="PF00126">
    <property type="entry name" value="HTH_1"/>
    <property type="match status" value="1"/>
</dbReference>